<dbReference type="PROSITE" id="PS00107">
    <property type="entry name" value="PROTEIN_KINASE_ATP"/>
    <property type="match status" value="1"/>
</dbReference>
<reference evidence="14" key="1">
    <citation type="submission" date="2023-11" db="EMBL/GenBank/DDBJ databases">
        <authorList>
            <person name="De Vega J J."/>
            <person name="De Vega J J."/>
        </authorList>
    </citation>
    <scope>NUCLEOTIDE SEQUENCE</scope>
</reference>
<feature type="cross-link" description="Glycyl lysine isopeptide (Lys-Gly) (interchain with G-Cter in SUMO2)" evidence="9">
    <location>
        <position position="341"/>
    </location>
</feature>
<dbReference type="FunFam" id="1.10.510.10:FF:000624">
    <property type="entry name" value="Mitogen-activated protein kinase"/>
    <property type="match status" value="1"/>
</dbReference>
<dbReference type="Gene3D" id="2.60.200.20">
    <property type="match status" value="1"/>
</dbReference>
<evidence type="ECO:0000256" key="9">
    <source>
        <dbReference type="PIRSR" id="PIRSR630616-3"/>
    </source>
</evidence>
<dbReference type="AlphaFoldDB" id="A0AAD2GZS2"/>
<evidence type="ECO:0000313" key="14">
    <source>
        <dbReference type="EMBL" id="CAK5266055.1"/>
    </source>
</evidence>
<evidence type="ECO:0000256" key="7">
    <source>
        <dbReference type="PIRSR" id="PIRSR630616-1"/>
    </source>
</evidence>
<dbReference type="InterPro" id="IPR030616">
    <property type="entry name" value="Aur-like"/>
</dbReference>
<dbReference type="InterPro" id="IPR000253">
    <property type="entry name" value="FHA_dom"/>
</dbReference>
<feature type="compositionally biased region" description="Pro residues" evidence="11">
    <location>
        <begin position="651"/>
        <end position="660"/>
    </location>
</feature>
<sequence>MEGHASTNSYDAPPGLFRLPGLPLNLSAAGAGLDHHPAPGLDGQTDAENADQPALHDTSMNTHTSHTQSQTQYISQRPFDISIHNDDRESCFGLLIPSVKGISSVKLLRASPQFRVGRDPDANHLYIPWTAISSSHAAIDWNGGVVESEVTIRDLGSVNGTFVEGQRLPPGESRWLTDGSRVSFGPVRPKGTLLLPEYTYTYRDLISDPRELYTKYDVSIELGYGGYSRVYKALQRSSGKTVAVKVINAVKRHNLAAEGELREITIIRALRHPNICRFLDYFENKDQSVDIVMEYVSGGDLWRLIYENQGLSTNEACHIMYQICQGVAYLHSRDITHRDLKPENILLTDQRPPIVKIADFGLSKKAGEGVQLNSQVGTPMYMAPEVLLRRDVHPYTKSVDLWSLGGITFTMLTARTLFPFNAETADIMKIMQTGDLGWEDDFEQFRKTKRRRRQGRGREHSDGYSDPKDFIKGLLVFDPTLRMTLDAAQQHPWLAKHSPVYESAYPEDEDSQRRESFASSQGRYQRSSQGSDYPPRMKRAKTVDPYADEQPEPVSAQQNGHGRWAGKINATAMVGVPFTADDHDLSSSGPVLADDKVGHGPSPVVPSSTVIREEDAFMYGNDVDAEPSALPQKNLKRQREEMDELSELTPSPSPPPPPFPSNRRVTRGMDKGKAAALATGTGNTAKGKVKAPVDDDSKEDKPPPRKKTAREAKAPAKPKTKAPARGRKKAVVDEGSLNLVTVAVPARRRGRNVAAPAREPEAAIQEIEPAREGPAENDATDDKPSLRPARTTRAVKGRGKK</sequence>
<evidence type="ECO:0000256" key="2">
    <source>
        <dbReference type="ARBA" id="ARBA00022527"/>
    </source>
</evidence>
<protein>
    <recommendedName>
        <fullName evidence="16">Pkinase-domain-containing protein</fullName>
    </recommendedName>
</protein>
<keyword evidence="15" id="KW-1185">Reference proteome</keyword>
<feature type="compositionally biased region" description="Low complexity" evidence="11">
    <location>
        <begin position="754"/>
        <end position="767"/>
    </location>
</feature>
<dbReference type="SMART" id="SM00220">
    <property type="entry name" value="S_TKc"/>
    <property type="match status" value="1"/>
</dbReference>
<dbReference type="InterPro" id="IPR008271">
    <property type="entry name" value="Ser/Thr_kinase_AS"/>
</dbReference>
<feature type="region of interest" description="Disordered" evidence="11">
    <location>
        <begin position="30"/>
        <end position="73"/>
    </location>
</feature>
<dbReference type="Pfam" id="PF00498">
    <property type="entry name" value="FHA"/>
    <property type="match status" value="1"/>
</dbReference>
<dbReference type="GO" id="GO:0005524">
    <property type="term" value="F:ATP binding"/>
    <property type="evidence" value="ECO:0007669"/>
    <property type="project" value="UniProtKB-UniRule"/>
</dbReference>
<accession>A0AAD2GZS2</accession>
<keyword evidence="6 8" id="KW-0067">ATP-binding</keyword>
<dbReference type="PROSITE" id="PS50011">
    <property type="entry name" value="PROTEIN_KINASE_DOM"/>
    <property type="match status" value="1"/>
</dbReference>
<feature type="binding site" evidence="8">
    <location>
        <position position="359"/>
    </location>
    <ligand>
        <name>ATP</name>
        <dbReference type="ChEBI" id="CHEBI:30616"/>
    </ligand>
</feature>
<organism evidence="14 15">
    <name type="scientific">Mycena citricolor</name>
    <dbReference type="NCBI Taxonomy" id="2018698"/>
    <lineage>
        <taxon>Eukaryota</taxon>
        <taxon>Fungi</taxon>
        <taxon>Dikarya</taxon>
        <taxon>Basidiomycota</taxon>
        <taxon>Agaricomycotina</taxon>
        <taxon>Agaricomycetes</taxon>
        <taxon>Agaricomycetidae</taxon>
        <taxon>Agaricales</taxon>
        <taxon>Marasmiineae</taxon>
        <taxon>Mycenaceae</taxon>
        <taxon>Mycena</taxon>
    </lineage>
</organism>
<evidence type="ECO:0000256" key="11">
    <source>
        <dbReference type="SAM" id="MobiDB-lite"/>
    </source>
</evidence>
<feature type="region of interest" description="Disordered" evidence="11">
    <location>
        <begin position="504"/>
        <end position="538"/>
    </location>
</feature>
<dbReference type="PROSITE" id="PS50006">
    <property type="entry name" value="FHA_DOMAIN"/>
    <property type="match status" value="1"/>
</dbReference>
<evidence type="ECO:0000256" key="3">
    <source>
        <dbReference type="ARBA" id="ARBA00022679"/>
    </source>
</evidence>
<feature type="region of interest" description="Disordered" evidence="11">
    <location>
        <begin position="621"/>
        <end position="801"/>
    </location>
</feature>
<feature type="compositionally biased region" description="Basic and acidic residues" evidence="11">
    <location>
        <begin position="768"/>
        <end position="785"/>
    </location>
</feature>
<feature type="compositionally biased region" description="Basic and acidic residues" evidence="11">
    <location>
        <begin position="691"/>
        <end position="714"/>
    </location>
</feature>
<evidence type="ECO:0000259" key="13">
    <source>
        <dbReference type="PROSITE" id="PS50011"/>
    </source>
</evidence>
<dbReference type="FunFam" id="3.30.200.20:FF:000042">
    <property type="entry name" value="Aurora kinase A"/>
    <property type="match status" value="1"/>
</dbReference>
<comment type="caution">
    <text evidence="14">The sequence shown here is derived from an EMBL/GenBank/DDBJ whole genome shotgun (WGS) entry which is preliminary data.</text>
</comment>
<feature type="domain" description="FHA" evidence="12">
    <location>
        <begin position="114"/>
        <end position="168"/>
    </location>
</feature>
<keyword evidence="2" id="KW-0723">Serine/threonine-protein kinase</keyword>
<evidence type="ECO:0000256" key="10">
    <source>
        <dbReference type="PROSITE-ProRule" id="PRU10141"/>
    </source>
</evidence>
<feature type="compositionally biased region" description="Low complexity" evidence="11">
    <location>
        <begin position="674"/>
        <end position="686"/>
    </location>
</feature>
<dbReference type="InterPro" id="IPR011009">
    <property type="entry name" value="Kinase-like_dom_sf"/>
</dbReference>
<comment type="similarity">
    <text evidence="1">Belongs to the protein kinase superfamily. CAMK Ser/Thr protein kinase family. CHEK2 subfamily.</text>
</comment>
<dbReference type="InterPro" id="IPR017441">
    <property type="entry name" value="Protein_kinase_ATP_BS"/>
</dbReference>
<evidence type="ECO:0000256" key="4">
    <source>
        <dbReference type="ARBA" id="ARBA00022741"/>
    </source>
</evidence>
<feature type="domain" description="Protein kinase" evidence="13">
    <location>
        <begin position="216"/>
        <end position="494"/>
    </location>
</feature>
<feature type="compositionally biased region" description="Basic residues" evidence="11">
    <location>
        <begin position="716"/>
        <end position="729"/>
    </location>
</feature>
<evidence type="ECO:0000259" key="12">
    <source>
        <dbReference type="PROSITE" id="PS50006"/>
    </source>
</evidence>
<dbReference type="SUPFAM" id="SSF56112">
    <property type="entry name" value="Protein kinase-like (PK-like)"/>
    <property type="match status" value="1"/>
</dbReference>
<dbReference type="InterPro" id="IPR000719">
    <property type="entry name" value="Prot_kinase_dom"/>
</dbReference>
<dbReference type="CDD" id="cd00060">
    <property type="entry name" value="FHA"/>
    <property type="match status" value="1"/>
</dbReference>
<evidence type="ECO:0000256" key="1">
    <source>
        <dbReference type="ARBA" id="ARBA00005575"/>
    </source>
</evidence>
<evidence type="ECO:0000313" key="15">
    <source>
        <dbReference type="Proteomes" id="UP001295794"/>
    </source>
</evidence>
<feature type="binding site" evidence="8 10">
    <location>
        <position position="245"/>
    </location>
    <ligand>
        <name>ATP</name>
        <dbReference type="ChEBI" id="CHEBI:30616"/>
    </ligand>
</feature>
<dbReference type="GO" id="GO:0004674">
    <property type="term" value="F:protein serine/threonine kinase activity"/>
    <property type="evidence" value="ECO:0007669"/>
    <property type="project" value="UniProtKB-KW"/>
</dbReference>
<dbReference type="PANTHER" id="PTHR24350">
    <property type="entry name" value="SERINE/THREONINE-PROTEIN KINASE IAL-RELATED"/>
    <property type="match status" value="1"/>
</dbReference>
<feature type="binding site" evidence="8">
    <location>
        <begin position="343"/>
        <end position="344"/>
    </location>
    <ligand>
        <name>ATP</name>
        <dbReference type="ChEBI" id="CHEBI:30616"/>
    </ligand>
</feature>
<dbReference type="Gene3D" id="1.10.510.10">
    <property type="entry name" value="Transferase(Phosphotransferase) domain 1"/>
    <property type="match status" value="1"/>
</dbReference>
<feature type="compositionally biased region" description="Low complexity" evidence="11">
    <location>
        <begin position="519"/>
        <end position="531"/>
    </location>
</feature>
<dbReference type="Proteomes" id="UP001295794">
    <property type="component" value="Unassembled WGS sequence"/>
</dbReference>
<dbReference type="SUPFAM" id="SSF49879">
    <property type="entry name" value="SMAD/FHA domain"/>
    <property type="match status" value="1"/>
</dbReference>
<evidence type="ECO:0000256" key="6">
    <source>
        <dbReference type="ARBA" id="ARBA00022840"/>
    </source>
</evidence>
<dbReference type="PROSITE" id="PS00108">
    <property type="entry name" value="PROTEIN_KINASE_ST"/>
    <property type="match status" value="1"/>
</dbReference>
<evidence type="ECO:0000256" key="8">
    <source>
        <dbReference type="PIRSR" id="PIRSR630616-2"/>
    </source>
</evidence>
<name>A0AAD2GZS2_9AGAR</name>
<dbReference type="SMART" id="SM00240">
    <property type="entry name" value="FHA"/>
    <property type="match status" value="1"/>
</dbReference>
<feature type="compositionally biased region" description="Low complexity" evidence="11">
    <location>
        <begin position="58"/>
        <end position="73"/>
    </location>
</feature>
<proteinExistence type="inferred from homology"/>
<keyword evidence="5" id="KW-0418">Kinase</keyword>
<keyword evidence="4 8" id="KW-0547">Nucleotide-binding</keyword>
<keyword evidence="3" id="KW-0808">Transferase</keyword>
<dbReference type="InterPro" id="IPR008984">
    <property type="entry name" value="SMAD_FHA_dom_sf"/>
</dbReference>
<evidence type="ECO:0008006" key="16">
    <source>
        <dbReference type="Google" id="ProtNLM"/>
    </source>
</evidence>
<evidence type="ECO:0000256" key="5">
    <source>
        <dbReference type="ARBA" id="ARBA00022777"/>
    </source>
</evidence>
<dbReference type="EMBL" id="CAVNYO010000105">
    <property type="protein sequence ID" value="CAK5266055.1"/>
    <property type="molecule type" value="Genomic_DNA"/>
</dbReference>
<gene>
    <name evidence="14" type="ORF">MYCIT1_LOCUS7542</name>
</gene>
<dbReference type="CDD" id="cd05117">
    <property type="entry name" value="STKc_CAMK"/>
    <property type="match status" value="1"/>
</dbReference>
<feature type="active site" description="Proton acceptor" evidence="7">
    <location>
        <position position="339"/>
    </location>
</feature>
<dbReference type="Pfam" id="PF00069">
    <property type="entry name" value="Pkinase"/>
    <property type="match status" value="1"/>
</dbReference>